<dbReference type="SUPFAM" id="SSF56059">
    <property type="entry name" value="Glutathione synthetase ATP-binding domain-like"/>
    <property type="match status" value="1"/>
</dbReference>
<dbReference type="AlphaFoldDB" id="A0A346NRL0"/>
<name>A0A346NRL0_9ALTE</name>
<protein>
    <recommendedName>
        <fullName evidence="3">Prokaryotic glutathione synthetase ATP-binding domain-containing protein</fullName>
    </recommendedName>
</protein>
<dbReference type="RefSeq" id="WP_108566650.1">
    <property type="nucleotide sequence ID" value="NZ_CP031769.1"/>
</dbReference>
<sequence>MPCVALLSTDNLEDFFVYDDMLAEPLAEHGWQTQTISWHADNVNWADYALVIVRSTWDYQQQPERFMQKLEEINQQTRLENPLALMQWNLDKRYLQTLQADGVPVIPTLWMEQFQPRTLLQAFDEFAVDTLIIKPTVSANADDTYRLTKESLGAYESRLQNTFSQRPHMIQPFENAIVEEGEYSLFYFADQLSHSILKTPAKNDFRVQEEHGGQLQSMKADERMQYIAQQALAALPVPALYARIDMVRHAGDWAIMEVELIEPSLYFNLDSKAPRRFVEAMLGYLER</sequence>
<accession>A0A346NRL0</accession>
<evidence type="ECO:0000313" key="1">
    <source>
        <dbReference type="EMBL" id="AXR08167.1"/>
    </source>
</evidence>
<evidence type="ECO:0008006" key="3">
    <source>
        <dbReference type="Google" id="ProtNLM"/>
    </source>
</evidence>
<dbReference type="KEGG" id="salm:D0Y50_18495"/>
<dbReference type="Proteomes" id="UP000262073">
    <property type="component" value="Chromosome"/>
</dbReference>
<keyword evidence="2" id="KW-1185">Reference proteome</keyword>
<gene>
    <name evidence="1" type="ORF">D0Y50_18495</name>
</gene>
<dbReference type="Gene3D" id="3.30.1490.20">
    <property type="entry name" value="ATP-grasp fold, A domain"/>
    <property type="match status" value="1"/>
</dbReference>
<dbReference type="Gene3D" id="3.40.50.20">
    <property type="match status" value="1"/>
</dbReference>
<dbReference type="OrthoDB" id="3373978at2"/>
<dbReference type="PANTHER" id="PTHR39217">
    <property type="match status" value="1"/>
</dbReference>
<dbReference type="PANTHER" id="PTHR39217:SF1">
    <property type="entry name" value="GLUTATHIONE SYNTHETASE"/>
    <property type="match status" value="1"/>
</dbReference>
<dbReference type="Gene3D" id="3.30.470.20">
    <property type="entry name" value="ATP-grasp fold, B domain"/>
    <property type="match status" value="1"/>
</dbReference>
<proteinExistence type="predicted"/>
<reference evidence="1 2" key="1">
    <citation type="submission" date="2018-08" db="EMBL/GenBank/DDBJ databases">
        <title>Salinimonas sediminis sp. nov., a piezophilic bacterium isolated from a deep-sea sediment sample from the New Britain Trench.</title>
        <authorList>
            <person name="Cao J."/>
        </authorList>
    </citation>
    <scope>NUCLEOTIDE SEQUENCE [LARGE SCALE GENOMIC DNA]</scope>
    <source>
        <strain evidence="1 2">N102</strain>
    </source>
</reference>
<dbReference type="InterPro" id="IPR053191">
    <property type="entry name" value="DcsG_Biosynth_Enzyme"/>
</dbReference>
<evidence type="ECO:0000313" key="2">
    <source>
        <dbReference type="Proteomes" id="UP000262073"/>
    </source>
</evidence>
<dbReference type="GO" id="GO:0003824">
    <property type="term" value="F:catalytic activity"/>
    <property type="evidence" value="ECO:0007669"/>
    <property type="project" value="UniProtKB-ARBA"/>
</dbReference>
<organism evidence="1 2">
    <name type="scientific">Salinimonas sediminis</name>
    <dbReference type="NCBI Taxonomy" id="2303538"/>
    <lineage>
        <taxon>Bacteria</taxon>
        <taxon>Pseudomonadati</taxon>
        <taxon>Pseudomonadota</taxon>
        <taxon>Gammaproteobacteria</taxon>
        <taxon>Alteromonadales</taxon>
        <taxon>Alteromonadaceae</taxon>
        <taxon>Alteromonas/Salinimonas group</taxon>
        <taxon>Salinimonas</taxon>
    </lineage>
</organism>
<dbReference type="GO" id="GO:0005524">
    <property type="term" value="F:ATP binding"/>
    <property type="evidence" value="ECO:0007669"/>
    <property type="project" value="InterPro"/>
</dbReference>
<dbReference type="EMBL" id="CP031769">
    <property type="protein sequence ID" value="AXR08167.1"/>
    <property type="molecule type" value="Genomic_DNA"/>
</dbReference>
<dbReference type="InterPro" id="IPR013815">
    <property type="entry name" value="ATP_grasp_subdomain_1"/>
</dbReference>